<feature type="region of interest" description="Disordered" evidence="8">
    <location>
        <begin position="480"/>
        <end position="499"/>
    </location>
</feature>
<organism evidence="11 12">
    <name type="scientific">Mycobacterium angelicum</name>
    <dbReference type="NCBI Taxonomy" id="470074"/>
    <lineage>
        <taxon>Bacteria</taxon>
        <taxon>Bacillati</taxon>
        <taxon>Actinomycetota</taxon>
        <taxon>Actinomycetes</taxon>
        <taxon>Mycobacteriales</taxon>
        <taxon>Mycobacteriaceae</taxon>
        <taxon>Mycobacterium</taxon>
    </lineage>
</organism>
<evidence type="ECO:0000256" key="7">
    <source>
        <dbReference type="ARBA" id="ARBA00023136"/>
    </source>
</evidence>
<feature type="transmembrane region" description="Helical" evidence="9">
    <location>
        <begin position="304"/>
        <end position="326"/>
    </location>
</feature>
<evidence type="ECO:0000313" key="12">
    <source>
        <dbReference type="Proteomes" id="UP000192284"/>
    </source>
</evidence>
<evidence type="ECO:0000256" key="6">
    <source>
        <dbReference type="ARBA" id="ARBA00022989"/>
    </source>
</evidence>
<feature type="transmembrane region" description="Helical" evidence="9">
    <location>
        <begin position="362"/>
        <end position="383"/>
    </location>
</feature>
<evidence type="ECO:0000256" key="1">
    <source>
        <dbReference type="ARBA" id="ARBA00004651"/>
    </source>
</evidence>
<feature type="transmembrane region" description="Helical" evidence="9">
    <location>
        <begin position="48"/>
        <end position="67"/>
    </location>
</feature>
<comment type="similarity">
    <text evidence="2">Belongs to the major facilitator superfamily. TCR/Tet family.</text>
</comment>
<comment type="subcellular location">
    <subcellularLocation>
        <location evidence="1">Cell membrane</location>
        <topology evidence="1">Multi-pass membrane protein</topology>
    </subcellularLocation>
</comment>
<evidence type="ECO:0000256" key="3">
    <source>
        <dbReference type="ARBA" id="ARBA00022448"/>
    </source>
</evidence>
<evidence type="ECO:0000256" key="8">
    <source>
        <dbReference type="SAM" id="MobiDB-lite"/>
    </source>
</evidence>
<dbReference type="AlphaFoldDB" id="A0A1W9Z7L7"/>
<dbReference type="PROSITE" id="PS50850">
    <property type="entry name" value="MFS"/>
    <property type="match status" value="1"/>
</dbReference>
<dbReference type="Pfam" id="PF07690">
    <property type="entry name" value="MFS_1"/>
    <property type="match status" value="1"/>
</dbReference>
<keyword evidence="4" id="KW-1003">Cell membrane</keyword>
<dbReference type="GO" id="GO:0005886">
    <property type="term" value="C:plasma membrane"/>
    <property type="evidence" value="ECO:0007669"/>
    <property type="project" value="UniProtKB-SubCell"/>
</dbReference>
<name>A0A1W9Z7L7_MYCAN</name>
<dbReference type="InterPro" id="IPR011701">
    <property type="entry name" value="MFS"/>
</dbReference>
<evidence type="ECO:0000259" key="10">
    <source>
        <dbReference type="PROSITE" id="PS50850"/>
    </source>
</evidence>
<evidence type="ECO:0000256" key="9">
    <source>
        <dbReference type="SAM" id="Phobius"/>
    </source>
</evidence>
<protein>
    <recommendedName>
        <fullName evidence="10">Major facilitator superfamily (MFS) profile domain-containing protein</fullName>
    </recommendedName>
</protein>
<dbReference type="PANTHER" id="PTHR23501">
    <property type="entry name" value="MAJOR FACILITATOR SUPERFAMILY"/>
    <property type="match status" value="1"/>
</dbReference>
<keyword evidence="3" id="KW-0813">Transport</keyword>
<feature type="transmembrane region" description="Helical" evidence="9">
    <location>
        <begin position="140"/>
        <end position="159"/>
    </location>
</feature>
<dbReference type="PRINTS" id="PR01035">
    <property type="entry name" value="TCRTETA"/>
</dbReference>
<dbReference type="PANTHER" id="PTHR23501:SF197">
    <property type="entry name" value="COMD"/>
    <property type="match status" value="1"/>
</dbReference>
<feature type="transmembrane region" description="Helical" evidence="9">
    <location>
        <begin position="269"/>
        <end position="292"/>
    </location>
</feature>
<keyword evidence="12" id="KW-1185">Reference proteome</keyword>
<evidence type="ECO:0000256" key="5">
    <source>
        <dbReference type="ARBA" id="ARBA00022692"/>
    </source>
</evidence>
<dbReference type="Proteomes" id="UP000192284">
    <property type="component" value="Unassembled WGS sequence"/>
</dbReference>
<evidence type="ECO:0000256" key="2">
    <source>
        <dbReference type="ARBA" id="ARBA00007520"/>
    </source>
</evidence>
<proteinExistence type="inferred from homology"/>
<comment type="caution">
    <text evidence="11">The sequence shown here is derived from an EMBL/GenBank/DDBJ whole genome shotgun (WGS) entry which is preliminary data.</text>
</comment>
<dbReference type="InterPro" id="IPR036259">
    <property type="entry name" value="MFS_trans_sf"/>
</dbReference>
<dbReference type="Gene3D" id="1.20.1720.10">
    <property type="entry name" value="Multidrug resistance protein D"/>
    <property type="match status" value="1"/>
</dbReference>
<feature type="domain" description="Major facilitator superfamily (MFS) profile" evidence="10">
    <location>
        <begin position="14"/>
        <end position="476"/>
    </location>
</feature>
<feature type="transmembrane region" description="Helical" evidence="9">
    <location>
        <begin position="111"/>
        <end position="128"/>
    </location>
</feature>
<gene>
    <name evidence="11" type="ORF">BST12_28470</name>
</gene>
<feature type="transmembrane region" description="Helical" evidence="9">
    <location>
        <begin position="165"/>
        <end position="188"/>
    </location>
</feature>
<keyword evidence="7 9" id="KW-0472">Membrane</keyword>
<dbReference type="FunFam" id="1.20.1250.20:FF:000231">
    <property type="entry name" value="EmrB/QacA subfamily drug resistance transporter"/>
    <property type="match status" value="1"/>
</dbReference>
<dbReference type="EMBL" id="MVHE01000141">
    <property type="protein sequence ID" value="ORA08256.1"/>
    <property type="molecule type" value="Genomic_DNA"/>
</dbReference>
<dbReference type="CDD" id="cd17502">
    <property type="entry name" value="MFS_Azr1_MDR_like"/>
    <property type="match status" value="1"/>
</dbReference>
<dbReference type="InterPro" id="IPR001958">
    <property type="entry name" value="Tet-R_TetA/multi-R_MdtG-like"/>
</dbReference>
<sequence length="499" mass="52375">MTGMTMSSRRRNVIFVAIASGMLIAALAVTKAAAVLPTIVADLGGARHQSWIVTAYLLSATAVIPIAGKLGDLLGRKRIFVGALTLFIVASLLSGLSQSMIMLVISRALQGVSGGAMGVTASALAGEIAPPRYRGRYQGILGAIFGIATVTGPLVGGFLSDHLNWRWAFWINVPVTIVILAVAMAAIPKSTRNPAPVIDYLGMALVIVGATGLTMATIWGGTTYAWESPVIIGLFVGSTAVLGVFGWVESRVAAPILPPHLFHDSAFSLCCALAFGIGFSTLGAVTVVPAYLRYVDHDSATKSGLYTLPMVIGMLITSIGSGVLVGRTGRYKIFPVLGYALTAAGYLLLSQMDESTSALAQSLYLVILGAGIGMSIQLLILIVQNTTSFADLGVATASVTFFRTIGSSFGTAILGALFANFLGQQADSATLHRLPLKVAADTARTYRDALTPVFFCAALVALLGFVLALFLREVPRTEVRDDQDDDRKNPEINSRKTAA</sequence>
<evidence type="ECO:0000256" key="4">
    <source>
        <dbReference type="ARBA" id="ARBA00022475"/>
    </source>
</evidence>
<dbReference type="InterPro" id="IPR020846">
    <property type="entry name" value="MFS_dom"/>
</dbReference>
<feature type="transmembrane region" description="Helical" evidence="9">
    <location>
        <begin position="79"/>
        <end position="105"/>
    </location>
</feature>
<dbReference type="FunFam" id="1.20.1720.10:FF:000004">
    <property type="entry name" value="EmrB/QacA family drug resistance transporter"/>
    <property type="match status" value="1"/>
</dbReference>
<reference evidence="11 12" key="1">
    <citation type="submission" date="2017-02" db="EMBL/GenBank/DDBJ databases">
        <title>The new phylogeny of genus Mycobacterium.</title>
        <authorList>
            <person name="Tortoli E."/>
            <person name="Trovato A."/>
            <person name="Cirillo D.M."/>
        </authorList>
    </citation>
    <scope>NUCLEOTIDE SEQUENCE [LARGE SCALE GENOMIC DNA]</scope>
    <source>
        <strain evidence="11 12">DSM 45057</strain>
    </source>
</reference>
<feature type="transmembrane region" description="Helical" evidence="9">
    <location>
        <begin position="333"/>
        <end position="350"/>
    </location>
</feature>
<keyword evidence="5 9" id="KW-0812">Transmembrane</keyword>
<evidence type="ECO:0000313" key="11">
    <source>
        <dbReference type="EMBL" id="ORA08256.1"/>
    </source>
</evidence>
<keyword evidence="6 9" id="KW-1133">Transmembrane helix</keyword>
<accession>A0A1W9Z7L7</accession>
<dbReference type="Gene3D" id="1.20.1250.20">
    <property type="entry name" value="MFS general substrate transporter like domains"/>
    <property type="match status" value="1"/>
</dbReference>
<dbReference type="PROSITE" id="PS00217">
    <property type="entry name" value="SUGAR_TRANSPORT_2"/>
    <property type="match status" value="1"/>
</dbReference>
<dbReference type="OrthoDB" id="7375466at2"/>
<dbReference type="InterPro" id="IPR005829">
    <property type="entry name" value="Sugar_transporter_CS"/>
</dbReference>
<feature type="transmembrane region" description="Helical" evidence="9">
    <location>
        <begin position="449"/>
        <end position="471"/>
    </location>
</feature>
<dbReference type="SUPFAM" id="SSF103473">
    <property type="entry name" value="MFS general substrate transporter"/>
    <property type="match status" value="1"/>
</dbReference>
<dbReference type="GO" id="GO:0022857">
    <property type="term" value="F:transmembrane transporter activity"/>
    <property type="evidence" value="ECO:0007669"/>
    <property type="project" value="InterPro"/>
</dbReference>
<feature type="transmembrane region" description="Helical" evidence="9">
    <location>
        <begin position="228"/>
        <end position="248"/>
    </location>
</feature>
<feature type="transmembrane region" description="Helical" evidence="9">
    <location>
        <begin position="404"/>
        <end position="423"/>
    </location>
</feature>
<feature type="transmembrane region" description="Helical" evidence="9">
    <location>
        <begin position="200"/>
        <end position="222"/>
    </location>
</feature>